<keyword evidence="2 13" id="KW-0813">Transport</keyword>
<dbReference type="InterPro" id="IPR050059">
    <property type="entry name" value="ATP_synthase_B_chain"/>
</dbReference>
<evidence type="ECO:0000256" key="14">
    <source>
        <dbReference type="RuleBase" id="RU003848"/>
    </source>
</evidence>
<accession>A0ABW8TDT3</accession>
<dbReference type="SUPFAM" id="SSF81573">
    <property type="entry name" value="F1F0 ATP synthase subunit B, membrane domain"/>
    <property type="match status" value="1"/>
</dbReference>
<dbReference type="NCBIfam" id="TIGR01144">
    <property type="entry name" value="ATP_synt_b"/>
    <property type="match status" value="1"/>
</dbReference>
<keyword evidence="8 13" id="KW-0406">Ion transport</keyword>
<keyword evidence="6 13" id="KW-0375">Hydrogen ion transport</keyword>
<keyword evidence="10 13" id="KW-0066">ATP synthesis</keyword>
<feature type="transmembrane region" description="Helical" evidence="13">
    <location>
        <begin position="6"/>
        <end position="27"/>
    </location>
</feature>
<evidence type="ECO:0000256" key="10">
    <source>
        <dbReference type="ARBA" id="ARBA00023310"/>
    </source>
</evidence>
<sequence>MDINFVRIIITIVNFIILYFILRHFLFNPVNDKIDSRVNAIKSDIDKAEADRIEAEKLKKENIKKLANAKEEGKAIVEDYKVKAEKVSEEIKSGASNEAQVILERAKKEAEREKEKAEDEIKSQVVELAMLVSSKALNKSLDETEHRRLIEDFVAKVGI</sequence>
<reference evidence="16 17" key="1">
    <citation type="submission" date="2024-11" db="EMBL/GenBank/DDBJ databases">
        <authorList>
            <person name="Heng Y.C."/>
            <person name="Lim A.C.H."/>
            <person name="Lee J.K.Y."/>
            <person name="Kittelmann S."/>
        </authorList>
    </citation>
    <scope>NUCLEOTIDE SEQUENCE [LARGE SCALE GENOMIC DNA]</scope>
    <source>
        <strain evidence="16 17">WILCCON 0114</strain>
    </source>
</reference>
<feature type="coiled-coil region" evidence="15">
    <location>
        <begin position="31"/>
        <end position="72"/>
    </location>
</feature>
<dbReference type="Pfam" id="PF00430">
    <property type="entry name" value="ATP-synt_B"/>
    <property type="match status" value="1"/>
</dbReference>
<organism evidence="16 17">
    <name type="scientific">Clostridium neuense</name>
    <dbReference type="NCBI Taxonomy" id="1728934"/>
    <lineage>
        <taxon>Bacteria</taxon>
        <taxon>Bacillati</taxon>
        <taxon>Bacillota</taxon>
        <taxon>Clostridia</taxon>
        <taxon>Eubacteriales</taxon>
        <taxon>Clostridiaceae</taxon>
        <taxon>Clostridium</taxon>
    </lineage>
</organism>
<comment type="similarity">
    <text evidence="1 13 14">Belongs to the ATPase B chain family.</text>
</comment>
<name>A0ABW8TDT3_9CLOT</name>
<comment type="function">
    <text evidence="11 13">F(1)F(0) ATP synthase produces ATP from ADP in the presence of a proton or sodium gradient. F-type ATPases consist of two structural domains, F(1) containing the extramembraneous catalytic core and F(0) containing the membrane proton channel, linked together by a central stalk and a peripheral stalk. During catalysis, ATP synthesis in the catalytic domain of F(1) is coupled via a rotary mechanism of the central stalk subunits to proton translocation.</text>
</comment>
<comment type="caution">
    <text evidence="16">The sequence shown here is derived from an EMBL/GenBank/DDBJ whole genome shotgun (WGS) entry which is preliminary data.</text>
</comment>
<keyword evidence="3 13" id="KW-1003">Cell membrane</keyword>
<keyword evidence="5 13" id="KW-0812">Transmembrane</keyword>
<evidence type="ECO:0000256" key="4">
    <source>
        <dbReference type="ARBA" id="ARBA00022547"/>
    </source>
</evidence>
<keyword evidence="17" id="KW-1185">Reference proteome</keyword>
<evidence type="ECO:0000256" key="5">
    <source>
        <dbReference type="ARBA" id="ARBA00022692"/>
    </source>
</evidence>
<dbReference type="EMBL" id="JBJIAA010000006">
    <property type="protein sequence ID" value="MFL0250486.1"/>
    <property type="molecule type" value="Genomic_DNA"/>
</dbReference>
<evidence type="ECO:0000256" key="11">
    <source>
        <dbReference type="ARBA" id="ARBA00025198"/>
    </source>
</evidence>
<comment type="subunit">
    <text evidence="13">F-type ATPases have 2 components, F(1) - the catalytic core - and F(0) - the membrane proton channel. F(1) has five subunits: alpha(3), beta(3), gamma(1), delta(1), epsilon(1). F(0) has three main subunits: a(1), b(2) and c(10-14). The alpha and beta chains form an alternating ring which encloses part of the gamma chain. F(1) is attached to F(0) by a central stalk formed by the gamma and epsilon chains, while a peripheral stalk is formed by the delta and b chains.</text>
</comment>
<dbReference type="RefSeq" id="WP_406787155.1">
    <property type="nucleotide sequence ID" value="NZ_JBJIAA010000006.1"/>
</dbReference>
<dbReference type="HAMAP" id="MF_01398">
    <property type="entry name" value="ATP_synth_b_bprime"/>
    <property type="match status" value="1"/>
</dbReference>
<evidence type="ECO:0000256" key="9">
    <source>
        <dbReference type="ARBA" id="ARBA00023136"/>
    </source>
</evidence>
<feature type="coiled-coil region" evidence="15">
    <location>
        <begin position="96"/>
        <end position="127"/>
    </location>
</feature>
<keyword evidence="9 13" id="KW-0472">Membrane</keyword>
<comment type="function">
    <text evidence="13">Component of the F(0) channel, it forms part of the peripheral stalk, linking F(1) to F(0).</text>
</comment>
<comment type="subcellular location">
    <subcellularLocation>
        <location evidence="13">Cell membrane</location>
        <topology evidence="13">Single-pass membrane protein</topology>
    </subcellularLocation>
    <subcellularLocation>
        <location evidence="12">Endomembrane system</location>
        <topology evidence="12">Single-pass membrane protein</topology>
    </subcellularLocation>
</comment>
<dbReference type="InterPro" id="IPR005864">
    <property type="entry name" value="ATP_synth_F0_bsu_bac"/>
</dbReference>
<dbReference type="CDD" id="cd06503">
    <property type="entry name" value="ATP-synt_Fo_b"/>
    <property type="match status" value="1"/>
</dbReference>
<keyword evidence="4 13" id="KW-0138">CF(0)</keyword>
<dbReference type="InterPro" id="IPR028987">
    <property type="entry name" value="ATP_synth_B-like_membr_sf"/>
</dbReference>
<dbReference type="PANTHER" id="PTHR33445:SF1">
    <property type="entry name" value="ATP SYNTHASE SUBUNIT B"/>
    <property type="match status" value="1"/>
</dbReference>
<evidence type="ECO:0000256" key="2">
    <source>
        <dbReference type="ARBA" id="ARBA00022448"/>
    </source>
</evidence>
<evidence type="ECO:0000256" key="15">
    <source>
        <dbReference type="SAM" id="Coils"/>
    </source>
</evidence>
<dbReference type="PANTHER" id="PTHR33445">
    <property type="entry name" value="ATP SYNTHASE SUBUNIT B', CHLOROPLASTIC"/>
    <property type="match status" value="1"/>
</dbReference>
<gene>
    <name evidence="13" type="primary">atpF</name>
    <name evidence="16" type="ORF">ACJDT4_08640</name>
</gene>
<evidence type="ECO:0000256" key="13">
    <source>
        <dbReference type="HAMAP-Rule" id="MF_01398"/>
    </source>
</evidence>
<evidence type="ECO:0000256" key="8">
    <source>
        <dbReference type="ARBA" id="ARBA00023065"/>
    </source>
</evidence>
<evidence type="ECO:0000313" key="16">
    <source>
        <dbReference type="EMBL" id="MFL0250486.1"/>
    </source>
</evidence>
<keyword evidence="7 13" id="KW-1133">Transmembrane helix</keyword>
<evidence type="ECO:0000256" key="6">
    <source>
        <dbReference type="ARBA" id="ARBA00022781"/>
    </source>
</evidence>
<dbReference type="Proteomes" id="UP001623592">
    <property type="component" value="Unassembled WGS sequence"/>
</dbReference>
<proteinExistence type="inferred from homology"/>
<evidence type="ECO:0000256" key="3">
    <source>
        <dbReference type="ARBA" id="ARBA00022475"/>
    </source>
</evidence>
<evidence type="ECO:0000256" key="12">
    <source>
        <dbReference type="ARBA" id="ARBA00037847"/>
    </source>
</evidence>
<dbReference type="NCBIfam" id="NF009992">
    <property type="entry name" value="PRK13461.1"/>
    <property type="match status" value="1"/>
</dbReference>
<protein>
    <recommendedName>
        <fullName evidence="13">ATP synthase subunit b</fullName>
    </recommendedName>
    <alternativeName>
        <fullName evidence="13">ATP synthase F(0) sector subunit b</fullName>
    </alternativeName>
    <alternativeName>
        <fullName evidence="13">ATPase subunit I</fullName>
    </alternativeName>
    <alternativeName>
        <fullName evidence="13">F-type ATPase subunit b</fullName>
        <shortName evidence="13">F-ATPase subunit b</shortName>
    </alternativeName>
</protein>
<keyword evidence="15" id="KW-0175">Coiled coil</keyword>
<evidence type="ECO:0000313" key="17">
    <source>
        <dbReference type="Proteomes" id="UP001623592"/>
    </source>
</evidence>
<evidence type="ECO:0000256" key="7">
    <source>
        <dbReference type="ARBA" id="ARBA00022989"/>
    </source>
</evidence>
<evidence type="ECO:0000256" key="1">
    <source>
        <dbReference type="ARBA" id="ARBA00005513"/>
    </source>
</evidence>
<dbReference type="InterPro" id="IPR002146">
    <property type="entry name" value="ATP_synth_b/b'su_bac/chlpt"/>
</dbReference>